<evidence type="ECO:0000256" key="2">
    <source>
        <dbReference type="ARBA" id="ARBA00011738"/>
    </source>
</evidence>
<evidence type="ECO:0000256" key="5">
    <source>
        <dbReference type="ARBA" id="ARBA00022857"/>
    </source>
</evidence>
<dbReference type="Pfam" id="PF02882">
    <property type="entry name" value="THF_DHG_CYH_C"/>
    <property type="match status" value="1"/>
</dbReference>
<dbReference type="SUPFAM" id="SSF51735">
    <property type="entry name" value="NAD(P)-binding Rossmann-fold domains"/>
    <property type="match status" value="1"/>
</dbReference>
<dbReference type="CDD" id="cd01080">
    <property type="entry name" value="NAD_bind_m-THF_DH_Cyclohyd"/>
    <property type="match status" value="1"/>
</dbReference>
<accession>A0A3B0RC16</accession>
<dbReference type="Gene3D" id="3.40.50.10860">
    <property type="entry name" value="Leucine Dehydrogenase, chain A, domain 1"/>
    <property type="match status" value="1"/>
</dbReference>
<evidence type="ECO:0000256" key="3">
    <source>
        <dbReference type="ARBA" id="ARBA00022563"/>
    </source>
</evidence>
<comment type="pathway">
    <text evidence="1">One-carbon metabolism; tetrahydrofolate interconversion.</text>
</comment>
<dbReference type="PANTHER" id="PTHR48099">
    <property type="entry name" value="C-1-TETRAHYDROFOLATE SYNTHASE, CYTOPLASMIC-RELATED"/>
    <property type="match status" value="1"/>
</dbReference>
<protein>
    <submittedName>
        <fullName evidence="10">Methenyltetrahydrofolate cyclohydrolase / Methylenetetrahydrofolate dehydrogenase (NADP+)</fullName>
        <ecNumber evidence="10">1.5.1.5</ecNumber>
        <ecNumber evidence="10">3.5.4.9</ecNumber>
    </submittedName>
</protein>
<dbReference type="AlphaFoldDB" id="A0A3B0RC16"/>
<dbReference type="InterPro" id="IPR020631">
    <property type="entry name" value="THF_DH/CycHdrlase_NAD-bd_dom"/>
</dbReference>
<dbReference type="Pfam" id="PF00763">
    <property type="entry name" value="THF_DHG_CYH"/>
    <property type="match status" value="1"/>
</dbReference>
<proteinExistence type="inferred from homology"/>
<comment type="subunit">
    <text evidence="2">Homodimer.</text>
</comment>
<keyword evidence="4 10" id="KW-0378">Hydrolase</keyword>
<evidence type="ECO:0000256" key="6">
    <source>
        <dbReference type="ARBA" id="ARBA00023002"/>
    </source>
</evidence>
<dbReference type="InterPro" id="IPR046346">
    <property type="entry name" value="Aminoacid_DH-like_N_sf"/>
</dbReference>
<dbReference type="Gene3D" id="3.40.50.720">
    <property type="entry name" value="NAD(P)-binding Rossmann-like Domain"/>
    <property type="match status" value="1"/>
</dbReference>
<evidence type="ECO:0000256" key="4">
    <source>
        <dbReference type="ARBA" id="ARBA00022801"/>
    </source>
</evidence>
<dbReference type="EMBL" id="UOEC01000061">
    <property type="protein sequence ID" value="VAV89571.1"/>
    <property type="molecule type" value="Genomic_DNA"/>
</dbReference>
<organism evidence="10">
    <name type="scientific">hydrothermal vent metagenome</name>
    <dbReference type="NCBI Taxonomy" id="652676"/>
    <lineage>
        <taxon>unclassified sequences</taxon>
        <taxon>metagenomes</taxon>
        <taxon>ecological metagenomes</taxon>
    </lineage>
</organism>
<dbReference type="PANTHER" id="PTHR48099:SF5">
    <property type="entry name" value="C-1-TETRAHYDROFOLATE SYNTHASE, CYTOPLASMIC"/>
    <property type="match status" value="1"/>
</dbReference>
<dbReference type="PRINTS" id="PR00085">
    <property type="entry name" value="THFDHDRGNASE"/>
</dbReference>
<evidence type="ECO:0000256" key="1">
    <source>
        <dbReference type="ARBA" id="ARBA00004777"/>
    </source>
</evidence>
<dbReference type="InterPro" id="IPR000672">
    <property type="entry name" value="THF_DH/CycHdrlase"/>
</dbReference>
<dbReference type="InterPro" id="IPR020630">
    <property type="entry name" value="THF_DH/CycHdrlase_cat_dom"/>
</dbReference>
<gene>
    <name evidence="10" type="ORF">MNBD_ALPHA08-2087</name>
</gene>
<dbReference type="EC" id="3.5.4.9" evidence="10"/>
<feature type="domain" description="Tetrahydrofolate dehydrogenase/cyclohydrolase catalytic" evidence="8">
    <location>
        <begin position="8"/>
        <end position="122"/>
    </location>
</feature>
<dbReference type="FunFam" id="3.40.50.720:FF:000006">
    <property type="entry name" value="Bifunctional protein FolD"/>
    <property type="match status" value="1"/>
</dbReference>
<dbReference type="GO" id="GO:0004488">
    <property type="term" value="F:methylenetetrahydrofolate dehydrogenase (NADP+) activity"/>
    <property type="evidence" value="ECO:0007669"/>
    <property type="project" value="UniProtKB-EC"/>
</dbReference>
<dbReference type="EC" id="1.5.1.5" evidence="10"/>
<evidence type="ECO:0000259" key="8">
    <source>
        <dbReference type="Pfam" id="PF00763"/>
    </source>
</evidence>
<feature type="domain" description="Tetrahydrofolate dehydrogenase/cyclohydrolase NAD(P)-binding" evidence="9">
    <location>
        <begin position="141"/>
        <end position="284"/>
    </location>
</feature>
<evidence type="ECO:0000259" key="9">
    <source>
        <dbReference type="Pfam" id="PF02882"/>
    </source>
</evidence>
<dbReference type="GO" id="GO:0035999">
    <property type="term" value="P:tetrahydrofolate interconversion"/>
    <property type="evidence" value="ECO:0007669"/>
    <property type="project" value="TreeGrafter"/>
</dbReference>
<name>A0A3B0RC16_9ZZZZ</name>
<evidence type="ECO:0000256" key="7">
    <source>
        <dbReference type="ARBA" id="ARBA00023268"/>
    </source>
</evidence>
<keyword evidence="5" id="KW-0521">NADP</keyword>
<dbReference type="GO" id="GO:0005829">
    <property type="term" value="C:cytosol"/>
    <property type="evidence" value="ECO:0007669"/>
    <property type="project" value="TreeGrafter"/>
</dbReference>
<dbReference type="GO" id="GO:0004477">
    <property type="term" value="F:methenyltetrahydrofolate cyclohydrolase activity"/>
    <property type="evidence" value="ECO:0007669"/>
    <property type="project" value="UniProtKB-EC"/>
</dbReference>
<dbReference type="InterPro" id="IPR036291">
    <property type="entry name" value="NAD(P)-bd_dom_sf"/>
</dbReference>
<evidence type="ECO:0000313" key="10">
    <source>
        <dbReference type="EMBL" id="VAV89571.1"/>
    </source>
</evidence>
<keyword evidence="6 10" id="KW-0560">Oxidoreductase</keyword>
<keyword evidence="7" id="KW-0511">Multifunctional enzyme</keyword>
<reference evidence="10" key="1">
    <citation type="submission" date="2018-06" db="EMBL/GenBank/DDBJ databases">
        <authorList>
            <person name="Zhirakovskaya E."/>
        </authorList>
    </citation>
    <scope>NUCLEOTIDE SEQUENCE</scope>
</reference>
<dbReference type="SUPFAM" id="SSF53223">
    <property type="entry name" value="Aminoacid dehydrogenase-like, N-terminal domain"/>
    <property type="match status" value="1"/>
</dbReference>
<dbReference type="HAMAP" id="MF_01576">
    <property type="entry name" value="THF_DHG_CYH"/>
    <property type="match status" value="1"/>
</dbReference>
<keyword evidence="3" id="KW-0554">One-carbon metabolism</keyword>
<sequence length="289" mass="30664">MTNNYKTLDGRVVAGAMYEDISRRATELVARGFGPNLVSISVGESEASRLYVRNQKRTAQKLGIGFDEREFSGDISIGELTGIIGELNADPRVTGIIIQRPVPDHLPVRTLQAKIHPLKDVEGMHPSSIGNIVYNELVMGPCTAVASVELLKKTGLELKGLEVVIIGHSEIVGKPIAFLLMSEGATVTVCHHMTRNLRVHSRSADAVFVAVGKPGLVTGDMIKPGAALIDIGINQITDEDGNSKVVGDADFDSCLETAGWITPVPGGVGPVTVAVLMRNSVIAAGLINQ</sequence>